<evidence type="ECO:0000313" key="2">
    <source>
        <dbReference type="Proteomes" id="UP000030108"/>
    </source>
</evidence>
<dbReference type="AlphaFoldDB" id="X8J9Q8"/>
<name>X8J9Q8_9AGAM</name>
<comment type="caution">
    <text evidence="1">The sequence shown here is derived from an EMBL/GenBank/DDBJ whole genome shotgun (WGS) entry which is preliminary data.</text>
</comment>
<reference evidence="2" key="1">
    <citation type="journal article" date="2014" name="Genome Announc.">
        <title>Draft genome sequence of the plant-pathogenic soil fungus Rhizoctonia solani anastomosis group 3 strain Rhs1AP.</title>
        <authorList>
            <person name="Cubeta M.A."/>
            <person name="Thomas E."/>
            <person name="Dean R.A."/>
            <person name="Jabaji S."/>
            <person name="Neate S.M."/>
            <person name="Tavantzis S."/>
            <person name="Toda T."/>
            <person name="Vilgalys R."/>
            <person name="Bharathan N."/>
            <person name="Fedorova-Abrams N."/>
            <person name="Pakala S.B."/>
            <person name="Pakala S.M."/>
            <person name="Zafar N."/>
            <person name="Joardar V."/>
            <person name="Losada L."/>
            <person name="Nierman W.C."/>
        </authorList>
    </citation>
    <scope>NUCLEOTIDE SEQUENCE [LARGE SCALE GENOMIC DNA]</scope>
    <source>
        <strain evidence="2">AG-3</strain>
    </source>
</reference>
<evidence type="ECO:0000313" key="1">
    <source>
        <dbReference type="EMBL" id="EUC60467.1"/>
    </source>
</evidence>
<gene>
    <name evidence="1" type="ORF">RSOL_346350</name>
</gene>
<protein>
    <submittedName>
        <fullName evidence="1">Uncharacterized protein</fullName>
    </submittedName>
</protein>
<dbReference type="EMBL" id="JATN01000319">
    <property type="protein sequence ID" value="EUC60467.1"/>
    <property type="molecule type" value="Genomic_DNA"/>
</dbReference>
<organism evidence="1 2">
    <name type="scientific">Rhizoctonia solani AG-3 Rhs1AP</name>
    <dbReference type="NCBI Taxonomy" id="1086054"/>
    <lineage>
        <taxon>Eukaryota</taxon>
        <taxon>Fungi</taxon>
        <taxon>Dikarya</taxon>
        <taxon>Basidiomycota</taxon>
        <taxon>Agaricomycotina</taxon>
        <taxon>Agaricomycetes</taxon>
        <taxon>Cantharellales</taxon>
        <taxon>Ceratobasidiaceae</taxon>
        <taxon>Rhizoctonia</taxon>
    </lineage>
</organism>
<dbReference type="Proteomes" id="UP000030108">
    <property type="component" value="Unassembled WGS sequence"/>
</dbReference>
<accession>X8J9Q8</accession>
<proteinExistence type="predicted"/>
<feature type="non-terminal residue" evidence="1">
    <location>
        <position position="67"/>
    </location>
</feature>
<sequence>MLAMAINPTLKLDWIRAHRTPEQAHEAELTLKHEMLRIQQALGFTQLLTWASGGNICHASKRARLQA</sequence>